<dbReference type="AlphaFoldDB" id="Q5V5F1"/>
<dbReference type="PaxDb" id="272569-rrnAC0188"/>
<name>Q5V5F1_HALMA</name>
<evidence type="ECO:0000313" key="2">
    <source>
        <dbReference type="Proteomes" id="UP000001169"/>
    </source>
</evidence>
<protein>
    <submittedName>
        <fullName evidence="1">Uncharacterized protein</fullName>
    </submittedName>
</protein>
<accession>Q5V5F1</accession>
<dbReference type="HOGENOM" id="CLU_3401538_0_0_2"/>
<organism evidence="1 2">
    <name type="scientific">Haloarcula marismortui (strain ATCC 43049 / DSM 3752 / JCM 8966 / VKM B-1809)</name>
    <name type="common">Halobacterium marismortui</name>
    <dbReference type="NCBI Taxonomy" id="272569"/>
    <lineage>
        <taxon>Archaea</taxon>
        <taxon>Methanobacteriati</taxon>
        <taxon>Methanobacteriota</taxon>
        <taxon>Stenosarchaea group</taxon>
        <taxon>Halobacteria</taxon>
        <taxon>Halobacteriales</taxon>
        <taxon>Haloarculaceae</taxon>
        <taxon>Haloarcula</taxon>
    </lineage>
</organism>
<dbReference type="EnsemblBacteria" id="AAV45251">
    <property type="protein sequence ID" value="AAV45251"/>
    <property type="gene ID" value="rrnAC0188"/>
</dbReference>
<dbReference type="EMBL" id="AY596297">
    <property type="protein sequence ID" value="AAV45251.1"/>
    <property type="molecule type" value="Genomic_DNA"/>
</dbReference>
<evidence type="ECO:0000313" key="1">
    <source>
        <dbReference type="EMBL" id="AAV45251.1"/>
    </source>
</evidence>
<reference evidence="1 2" key="1">
    <citation type="journal article" date="2004" name="Genome Res.">
        <title>Genome sequence of Haloarcula marismortui: a halophilic archaeon from the Dead Sea.</title>
        <authorList>
            <person name="Baliga N.S."/>
            <person name="Bonneau R."/>
            <person name="Facciotti M.T."/>
            <person name="Pan M."/>
            <person name="Glusman G."/>
            <person name="Deutsch E.W."/>
            <person name="Shannon P."/>
            <person name="Chiu Y."/>
            <person name="Weng R.S."/>
            <person name="Gan R.R."/>
            <person name="Hung P."/>
            <person name="Date S.V."/>
            <person name="Marcotte E."/>
            <person name="Hood L."/>
            <person name="Ng W.V."/>
        </authorList>
    </citation>
    <scope>NUCLEOTIDE SEQUENCE [LARGE SCALE GENOMIC DNA]</scope>
    <source>
        <strain evidence="2">ATCC 43049 / DSM 3752 / JCM 8966 / VKM B-1809</strain>
    </source>
</reference>
<dbReference type="KEGG" id="hma:rrnAC0188"/>
<sequence length="30" mass="3168">MADFFRGVAGLTIGNERGLIPDTESATDGR</sequence>
<dbReference type="STRING" id="272569.rrnAC0188"/>
<gene>
    <name evidence="1" type="ordered locus">rrnAC0188</name>
</gene>
<proteinExistence type="predicted"/>
<dbReference type="Proteomes" id="UP000001169">
    <property type="component" value="Chromosome I"/>
</dbReference>
<keyword evidence="2" id="KW-1185">Reference proteome</keyword>